<comment type="similarity">
    <text evidence="4">Belongs to the alanine racemase family.</text>
</comment>
<organism evidence="8 9">
    <name type="scientific">Fusobacterium necrogenes</name>
    <dbReference type="NCBI Taxonomy" id="858"/>
    <lineage>
        <taxon>Bacteria</taxon>
        <taxon>Fusobacteriati</taxon>
        <taxon>Fusobacteriota</taxon>
        <taxon>Fusobacteriia</taxon>
        <taxon>Fusobacteriales</taxon>
        <taxon>Fusobacteriaceae</taxon>
        <taxon>Fusobacterium</taxon>
    </lineage>
</organism>
<protein>
    <recommendedName>
        <fullName evidence="4">Alanine racemase</fullName>
        <ecNumber evidence="4">5.1.1.1</ecNumber>
    </recommendedName>
</protein>
<evidence type="ECO:0000256" key="2">
    <source>
        <dbReference type="ARBA" id="ARBA00022898"/>
    </source>
</evidence>
<evidence type="ECO:0000256" key="5">
    <source>
        <dbReference type="PIRSR" id="PIRSR600821-50"/>
    </source>
</evidence>
<dbReference type="SUPFAM" id="SSF50621">
    <property type="entry name" value="Alanine racemase C-terminal domain-like"/>
    <property type="match status" value="1"/>
</dbReference>
<feature type="binding site" evidence="4 6">
    <location>
        <position position="127"/>
    </location>
    <ligand>
        <name>substrate</name>
    </ligand>
</feature>
<evidence type="ECO:0000256" key="6">
    <source>
        <dbReference type="PIRSR" id="PIRSR600821-52"/>
    </source>
</evidence>
<comment type="pathway">
    <text evidence="4">Amino-acid biosynthesis; D-alanine biosynthesis; D-alanine from L-alanine: step 1/1.</text>
</comment>
<evidence type="ECO:0000256" key="3">
    <source>
        <dbReference type="ARBA" id="ARBA00023235"/>
    </source>
</evidence>
<dbReference type="InterPro" id="IPR009006">
    <property type="entry name" value="Ala_racemase/Decarboxylase_C"/>
</dbReference>
<dbReference type="OrthoDB" id="9813814at2"/>
<sequence length="365" mass="41867">MRAWLEIEMDNLIFNINKIREKVNNREIMAVVKANSYGFGAKETVRYLSEHGVKAFAVACLDEAMDLKEAGIENEILILGILFPEEIEVANENNIQITVGNWKQLEYIKKNTLKVGIHIKIDTGMGRLGFLPEEGERVIDYCLENAINIMGIYSHLSDADGFNKESDDYTETQIKKFQIFEKYKDRVKYLHILNSGGILRFNEKISGNIVRAGICMYGMIANYRVEDLKRVFCVKTKILSIRTVEDDSFISYGRKYVLHKGETFATIGMGYADGIKKEFSNKSYVIIEEEKCPIIGEICMDMCMVKIPESIKNKISLGTEVIVVRDDIIEEINIEHKCSWDILTGIGRRVYRVYKENGKPYLVTR</sequence>
<dbReference type="CDD" id="cd00430">
    <property type="entry name" value="PLPDE_III_AR"/>
    <property type="match status" value="1"/>
</dbReference>
<dbReference type="Proteomes" id="UP000255328">
    <property type="component" value="Unassembled WGS sequence"/>
</dbReference>
<dbReference type="Gene3D" id="3.20.20.10">
    <property type="entry name" value="Alanine racemase"/>
    <property type="match status" value="1"/>
</dbReference>
<evidence type="ECO:0000313" key="8">
    <source>
        <dbReference type="EMBL" id="STO31602.1"/>
    </source>
</evidence>
<dbReference type="EMBL" id="UGGU01000003">
    <property type="protein sequence ID" value="STO31602.1"/>
    <property type="molecule type" value="Genomic_DNA"/>
</dbReference>
<dbReference type="InterPro" id="IPR001608">
    <property type="entry name" value="Ala_racemase_N"/>
</dbReference>
<evidence type="ECO:0000256" key="1">
    <source>
        <dbReference type="ARBA" id="ARBA00001933"/>
    </source>
</evidence>
<keyword evidence="2 4" id="KW-0663">Pyridoxal phosphate</keyword>
<dbReference type="Pfam" id="PF00842">
    <property type="entry name" value="Ala_racemase_C"/>
    <property type="match status" value="1"/>
</dbReference>
<dbReference type="NCBIfam" id="TIGR00492">
    <property type="entry name" value="alr"/>
    <property type="match status" value="1"/>
</dbReference>
<keyword evidence="3 4" id="KW-0413">Isomerase</keyword>
<evidence type="ECO:0000259" key="7">
    <source>
        <dbReference type="SMART" id="SM01005"/>
    </source>
</evidence>
<dbReference type="SUPFAM" id="SSF51419">
    <property type="entry name" value="PLP-binding barrel"/>
    <property type="match status" value="1"/>
</dbReference>
<gene>
    <name evidence="8" type="primary">alr</name>
    <name evidence="8" type="ORF">NCTC10723_01056</name>
</gene>
<dbReference type="InterPro" id="IPR029066">
    <property type="entry name" value="PLP-binding_barrel"/>
</dbReference>
<dbReference type="GO" id="GO:0008784">
    <property type="term" value="F:alanine racemase activity"/>
    <property type="evidence" value="ECO:0007669"/>
    <property type="project" value="UniProtKB-UniRule"/>
</dbReference>
<feature type="domain" description="Alanine racemase C-terminal" evidence="7">
    <location>
        <begin position="231"/>
        <end position="355"/>
    </location>
</feature>
<name>A0A377GXW0_9FUSO</name>
<keyword evidence="9" id="KW-1185">Reference proteome</keyword>
<dbReference type="PANTHER" id="PTHR30511:SF0">
    <property type="entry name" value="ALANINE RACEMASE, CATABOLIC-RELATED"/>
    <property type="match status" value="1"/>
</dbReference>
<proteinExistence type="inferred from homology"/>
<evidence type="ECO:0000313" key="9">
    <source>
        <dbReference type="Proteomes" id="UP000255328"/>
    </source>
</evidence>
<dbReference type="HAMAP" id="MF_01201">
    <property type="entry name" value="Ala_racemase"/>
    <property type="match status" value="1"/>
</dbReference>
<dbReference type="Gene3D" id="2.40.37.10">
    <property type="entry name" value="Lyase, Ornithine Decarboxylase, Chain A, domain 1"/>
    <property type="match status" value="1"/>
</dbReference>
<comment type="catalytic activity">
    <reaction evidence="4">
        <text>L-alanine = D-alanine</text>
        <dbReference type="Rhea" id="RHEA:20249"/>
        <dbReference type="ChEBI" id="CHEBI:57416"/>
        <dbReference type="ChEBI" id="CHEBI:57972"/>
        <dbReference type="EC" id="5.1.1.1"/>
    </reaction>
</comment>
<dbReference type="AlphaFoldDB" id="A0A377GXW0"/>
<dbReference type="RefSeq" id="WP_115270050.1">
    <property type="nucleotide sequence ID" value="NZ_UGGU01000003.1"/>
</dbReference>
<dbReference type="InterPro" id="IPR011079">
    <property type="entry name" value="Ala_racemase_C"/>
</dbReference>
<dbReference type="EC" id="5.1.1.1" evidence="4"/>
<dbReference type="UniPathway" id="UPA00042">
    <property type="reaction ID" value="UER00497"/>
</dbReference>
<dbReference type="PANTHER" id="PTHR30511">
    <property type="entry name" value="ALANINE RACEMASE"/>
    <property type="match status" value="1"/>
</dbReference>
<feature type="modified residue" description="N6-(pyridoxal phosphate)lysine" evidence="4 5">
    <location>
        <position position="33"/>
    </location>
</feature>
<dbReference type="GO" id="GO:0030632">
    <property type="term" value="P:D-alanine biosynthetic process"/>
    <property type="evidence" value="ECO:0007669"/>
    <property type="project" value="UniProtKB-UniRule"/>
</dbReference>
<dbReference type="FunFam" id="3.20.20.10:FF:000002">
    <property type="entry name" value="Alanine racemase"/>
    <property type="match status" value="1"/>
</dbReference>
<reference evidence="8 9" key="1">
    <citation type="submission" date="2018-06" db="EMBL/GenBank/DDBJ databases">
        <authorList>
            <consortium name="Pathogen Informatics"/>
            <person name="Doyle S."/>
        </authorList>
    </citation>
    <scope>NUCLEOTIDE SEQUENCE [LARGE SCALE GENOMIC DNA]</scope>
    <source>
        <strain evidence="8 9">NCTC10723</strain>
    </source>
</reference>
<dbReference type="InterPro" id="IPR000821">
    <property type="entry name" value="Ala_racemase"/>
</dbReference>
<evidence type="ECO:0000256" key="4">
    <source>
        <dbReference type="HAMAP-Rule" id="MF_01201"/>
    </source>
</evidence>
<dbReference type="Pfam" id="PF01168">
    <property type="entry name" value="Ala_racemase_N"/>
    <property type="match status" value="1"/>
</dbReference>
<dbReference type="GO" id="GO:0005829">
    <property type="term" value="C:cytosol"/>
    <property type="evidence" value="ECO:0007669"/>
    <property type="project" value="TreeGrafter"/>
</dbReference>
<feature type="active site" description="Proton acceptor; specific for D-alanine" evidence="4">
    <location>
        <position position="33"/>
    </location>
</feature>
<feature type="active site" description="Proton acceptor; specific for L-alanine" evidence="4">
    <location>
        <position position="252"/>
    </location>
</feature>
<dbReference type="PRINTS" id="PR00992">
    <property type="entry name" value="ALARACEMASE"/>
</dbReference>
<feature type="binding site" evidence="4 6">
    <location>
        <position position="300"/>
    </location>
    <ligand>
        <name>substrate</name>
    </ligand>
</feature>
<dbReference type="GO" id="GO:0030170">
    <property type="term" value="F:pyridoxal phosphate binding"/>
    <property type="evidence" value="ECO:0007669"/>
    <property type="project" value="UniProtKB-UniRule"/>
</dbReference>
<comment type="cofactor">
    <cofactor evidence="1 4 5">
        <name>pyridoxal 5'-phosphate</name>
        <dbReference type="ChEBI" id="CHEBI:597326"/>
    </cofactor>
</comment>
<comment type="function">
    <text evidence="4">Catalyzes the interconversion of L-alanine and D-alanine. May also act on other amino acids.</text>
</comment>
<accession>A0A377GXW0</accession>
<dbReference type="SMART" id="SM01005">
    <property type="entry name" value="Ala_racemase_C"/>
    <property type="match status" value="1"/>
</dbReference>